<dbReference type="Proteomes" id="UP000318521">
    <property type="component" value="Unassembled WGS sequence"/>
</dbReference>
<keyword evidence="3" id="KW-1185">Reference proteome</keyword>
<keyword evidence="1" id="KW-1133">Transmembrane helix</keyword>
<organism evidence="2 3">
    <name type="scientific">Alkalicoccobacillus porphyridii</name>
    <dbReference type="NCBI Taxonomy" id="2597270"/>
    <lineage>
        <taxon>Bacteria</taxon>
        <taxon>Bacillati</taxon>
        <taxon>Bacillota</taxon>
        <taxon>Bacilli</taxon>
        <taxon>Bacillales</taxon>
        <taxon>Bacillaceae</taxon>
        <taxon>Alkalicoccobacillus</taxon>
    </lineage>
</organism>
<evidence type="ECO:0000256" key="1">
    <source>
        <dbReference type="SAM" id="Phobius"/>
    </source>
</evidence>
<sequence>MKFFGNHFIVFLLPAILMLTMAIGGYFYLIDEESNESTNATLQENIDWDANERGTLIEVAWEWPSMPTDGMFGDDYIGVKGPIENVYLELHASDGVLYEADGEQVDNGWIVSFPNRLEENRSLGNRGSVYIELTSSEYSAEDLDLFLLHTWSEHSPLELEDASFEDPSFGEALSVPHWVEEIEVASYVR</sequence>
<feature type="transmembrane region" description="Helical" evidence="1">
    <location>
        <begin position="7"/>
        <end position="29"/>
    </location>
</feature>
<keyword evidence="1" id="KW-0472">Membrane</keyword>
<dbReference type="RefSeq" id="WP_143848594.1">
    <property type="nucleotide sequence ID" value="NZ_VLXZ01000005.1"/>
</dbReference>
<reference evidence="2 3" key="1">
    <citation type="submission" date="2019-07" db="EMBL/GenBank/DDBJ databases">
        <authorList>
            <person name="Park Y.J."/>
            <person name="Jeong S.E."/>
            <person name="Jung H.S."/>
        </authorList>
    </citation>
    <scope>NUCLEOTIDE SEQUENCE [LARGE SCALE GENOMIC DNA]</scope>
    <source>
        <strain evidence="3">P16(2019)</strain>
    </source>
</reference>
<dbReference type="AlphaFoldDB" id="A0A553ZZ23"/>
<accession>A0A553ZZ23</accession>
<evidence type="ECO:0000313" key="3">
    <source>
        <dbReference type="Proteomes" id="UP000318521"/>
    </source>
</evidence>
<proteinExistence type="predicted"/>
<protein>
    <submittedName>
        <fullName evidence="2">Uncharacterized protein</fullName>
    </submittedName>
</protein>
<comment type="caution">
    <text evidence="2">The sequence shown here is derived from an EMBL/GenBank/DDBJ whole genome shotgun (WGS) entry which is preliminary data.</text>
</comment>
<name>A0A553ZZ23_9BACI</name>
<dbReference type="EMBL" id="VLXZ01000005">
    <property type="protein sequence ID" value="TSB46699.1"/>
    <property type="molecule type" value="Genomic_DNA"/>
</dbReference>
<gene>
    <name evidence="2" type="ORF">FN960_10110</name>
</gene>
<evidence type="ECO:0000313" key="2">
    <source>
        <dbReference type="EMBL" id="TSB46699.1"/>
    </source>
</evidence>
<keyword evidence="1" id="KW-0812">Transmembrane</keyword>
<dbReference type="OrthoDB" id="2940341at2"/>